<accession>A0A1G9GGV0</accession>
<organism evidence="3 4">
    <name type="scientific">Aliiruegeria lutimaris</name>
    <dbReference type="NCBI Taxonomy" id="571298"/>
    <lineage>
        <taxon>Bacteria</taxon>
        <taxon>Pseudomonadati</taxon>
        <taxon>Pseudomonadota</taxon>
        <taxon>Alphaproteobacteria</taxon>
        <taxon>Rhodobacterales</taxon>
        <taxon>Roseobacteraceae</taxon>
        <taxon>Aliiruegeria</taxon>
    </lineage>
</organism>
<name>A0A1G9GGV0_9RHOB</name>
<feature type="region of interest" description="Disordered" evidence="1">
    <location>
        <begin position="69"/>
        <end position="91"/>
    </location>
</feature>
<evidence type="ECO:0008006" key="5">
    <source>
        <dbReference type="Google" id="ProtNLM"/>
    </source>
</evidence>
<gene>
    <name evidence="3" type="ORF">SAMN04488026_106314</name>
</gene>
<reference evidence="3 4" key="1">
    <citation type="submission" date="2016-10" db="EMBL/GenBank/DDBJ databases">
        <authorList>
            <person name="de Groot N.N."/>
        </authorList>
    </citation>
    <scope>NUCLEOTIDE SEQUENCE [LARGE SCALE GENOMIC DNA]</scope>
    <source>
        <strain evidence="3 4">DSM 25294</strain>
    </source>
</reference>
<keyword evidence="4" id="KW-1185">Reference proteome</keyword>
<feature type="chain" id="PRO_5011690088" description="Glycine zipper" evidence="2">
    <location>
        <begin position="28"/>
        <end position="91"/>
    </location>
</feature>
<dbReference type="RefSeq" id="WP_093162158.1">
    <property type="nucleotide sequence ID" value="NZ_FNEK01000063.1"/>
</dbReference>
<evidence type="ECO:0000313" key="3">
    <source>
        <dbReference type="EMBL" id="SDK99886.1"/>
    </source>
</evidence>
<sequence length="91" mass="9171">MTNTLKNTVFAALAASLVLVAPMAANAGDIGEKALKGAVAGAVLTEITGGDAKDGLALGAAAGALGGKIAEDRDREDRKDDRKKGGKKHKR</sequence>
<protein>
    <recommendedName>
        <fullName evidence="5">Glycine zipper</fullName>
    </recommendedName>
</protein>
<feature type="signal peptide" evidence="2">
    <location>
        <begin position="1"/>
        <end position="27"/>
    </location>
</feature>
<dbReference type="AlphaFoldDB" id="A0A1G9GGV0"/>
<evidence type="ECO:0000313" key="4">
    <source>
        <dbReference type="Proteomes" id="UP000199382"/>
    </source>
</evidence>
<dbReference type="EMBL" id="FNEK01000063">
    <property type="protein sequence ID" value="SDK99886.1"/>
    <property type="molecule type" value="Genomic_DNA"/>
</dbReference>
<dbReference type="Proteomes" id="UP000199382">
    <property type="component" value="Unassembled WGS sequence"/>
</dbReference>
<feature type="compositionally biased region" description="Basic and acidic residues" evidence="1">
    <location>
        <begin position="69"/>
        <end position="83"/>
    </location>
</feature>
<proteinExistence type="predicted"/>
<evidence type="ECO:0000256" key="2">
    <source>
        <dbReference type="SAM" id="SignalP"/>
    </source>
</evidence>
<evidence type="ECO:0000256" key="1">
    <source>
        <dbReference type="SAM" id="MobiDB-lite"/>
    </source>
</evidence>
<keyword evidence="2" id="KW-0732">Signal</keyword>